<dbReference type="Pfam" id="PF00392">
    <property type="entry name" value="GntR"/>
    <property type="match status" value="1"/>
</dbReference>
<keyword evidence="3" id="KW-0804">Transcription</keyword>
<dbReference type="InterPro" id="IPR036390">
    <property type="entry name" value="WH_DNA-bd_sf"/>
</dbReference>
<dbReference type="SUPFAM" id="SSF48008">
    <property type="entry name" value="GntR ligand-binding domain-like"/>
    <property type="match status" value="1"/>
</dbReference>
<dbReference type="Gene3D" id="1.20.120.530">
    <property type="entry name" value="GntR ligand-binding domain-like"/>
    <property type="match status" value="1"/>
</dbReference>
<evidence type="ECO:0000313" key="5">
    <source>
        <dbReference type="EMBL" id="MDR6536377.1"/>
    </source>
</evidence>
<name>A0ABU1NDK9_9BURK</name>
<dbReference type="InterPro" id="IPR000524">
    <property type="entry name" value="Tscrpt_reg_HTH_GntR"/>
</dbReference>
<dbReference type="InterPro" id="IPR011711">
    <property type="entry name" value="GntR_C"/>
</dbReference>
<reference evidence="5 6" key="1">
    <citation type="submission" date="2023-07" db="EMBL/GenBank/DDBJ databases">
        <title>Sorghum-associated microbial communities from plants grown in Nebraska, USA.</title>
        <authorList>
            <person name="Schachtman D."/>
        </authorList>
    </citation>
    <scope>NUCLEOTIDE SEQUENCE [LARGE SCALE GENOMIC DNA]</scope>
    <source>
        <strain evidence="5 6">DS1781</strain>
    </source>
</reference>
<organism evidence="5 6">
    <name type="scientific">Variovorax soli</name>
    <dbReference type="NCBI Taxonomy" id="376815"/>
    <lineage>
        <taxon>Bacteria</taxon>
        <taxon>Pseudomonadati</taxon>
        <taxon>Pseudomonadota</taxon>
        <taxon>Betaproteobacteria</taxon>
        <taxon>Burkholderiales</taxon>
        <taxon>Comamonadaceae</taxon>
        <taxon>Variovorax</taxon>
    </lineage>
</organism>
<dbReference type="InterPro" id="IPR036388">
    <property type="entry name" value="WH-like_DNA-bd_sf"/>
</dbReference>
<proteinExistence type="predicted"/>
<dbReference type="InterPro" id="IPR008920">
    <property type="entry name" value="TF_FadR/GntR_C"/>
</dbReference>
<feature type="domain" description="HTH gntR-type" evidence="4">
    <location>
        <begin position="20"/>
        <end position="87"/>
    </location>
</feature>
<dbReference type="EMBL" id="JAVDRF010000004">
    <property type="protein sequence ID" value="MDR6536377.1"/>
    <property type="molecule type" value="Genomic_DNA"/>
</dbReference>
<dbReference type="PANTHER" id="PTHR43537">
    <property type="entry name" value="TRANSCRIPTIONAL REGULATOR, GNTR FAMILY"/>
    <property type="match status" value="1"/>
</dbReference>
<dbReference type="SUPFAM" id="SSF46785">
    <property type="entry name" value="Winged helix' DNA-binding domain"/>
    <property type="match status" value="1"/>
</dbReference>
<keyword evidence="2" id="KW-0238">DNA-binding</keyword>
<evidence type="ECO:0000256" key="2">
    <source>
        <dbReference type="ARBA" id="ARBA00023125"/>
    </source>
</evidence>
<evidence type="ECO:0000313" key="6">
    <source>
        <dbReference type="Proteomes" id="UP001184230"/>
    </source>
</evidence>
<keyword evidence="1" id="KW-0805">Transcription regulation</keyword>
<dbReference type="Proteomes" id="UP001184230">
    <property type="component" value="Unassembled WGS sequence"/>
</dbReference>
<accession>A0ABU1NDK9</accession>
<protein>
    <submittedName>
        <fullName evidence="5">GntR family transcriptional regulator of vanillate catabolism</fullName>
    </submittedName>
</protein>
<dbReference type="Gene3D" id="1.10.10.10">
    <property type="entry name" value="Winged helix-like DNA-binding domain superfamily/Winged helix DNA-binding domain"/>
    <property type="match status" value="1"/>
</dbReference>
<dbReference type="CDD" id="cd07377">
    <property type="entry name" value="WHTH_GntR"/>
    <property type="match status" value="1"/>
</dbReference>
<evidence type="ECO:0000259" key="4">
    <source>
        <dbReference type="PROSITE" id="PS50949"/>
    </source>
</evidence>
<gene>
    <name evidence="5" type="ORF">J2739_002150</name>
</gene>
<sequence length="261" mass="29299">MQGRSSLYNQGFLLLEKPMDSQQSRVLVQLRDLILKGEFVPGERLAEIPLAEKLGASRTPVRLALASLEHEGLIEQSPGGGYQMRRFTSQEIADAIRVRGVVEGFAARLLAEDGASRQLLRELHECLEAGDKAVNKPEMDLDDYTAYVEMNDRFHKLIMQGCRNVALQRVMEMLDRQPFGSPSAMLPMQSSMEEGHQWMKQAHRTHHSLVQAIERGQGSRAQALGEEHVEIARMNLDYALERPELAAELMPGLRLVSKARG</sequence>
<dbReference type="SMART" id="SM00895">
    <property type="entry name" value="FCD"/>
    <property type="match status" value="1"/>
</dbReference>
<comment type="caution">
    <text evidence="5">The sequence shown here is derived from an EMBL/GenBank/DDBJ whole genome shotgun (WGS) entry which is preliminary data.</text>
</comment>
<dbReference type="PROSITE" id="PS50949">
    <property type="entry name" value="HTH_GNTR"/>
    <property type="match status" value="1"/>
</dbReference>
<dbReference type="SMART" id="SM00345">
    <property type="entry name" value="HTH_GNTR"/>
    <property type="match status" value="1"/>
</dbReference>
<keyword evidence="6" id="KW-1185">Reference proteome</keyword>
<dbReference type="Pfam" id="PF07729">
    <property type="entry name" value="FCD"/>
    <property type="match status" value="1"/>
</dbReference>
<evidence type="ECO:0000256" key="3">
    <source>
        <dbReference type="ARBA" id="ARBA00023163"/>
    </source>
</evidence>
<evidence type="ECO:0000256" key="1">
    <source>
        <dbReference type="ARBA" id="ARBA00023015"/>
    </source>
</evidence>
<dbReference type="PANTHER" id="PTHR43537:SF51">
    <property type="entry name" value="HTH-TYPE TRANSCRIPTIONAL REGULATOR LGOR-RELATED"/>
    <property type="match status" value="1"/>
</dbReference>